<gene>
    <name evidence="2" type="ORF">A3D42_00740</name>
</gene>
<accession>A0A1F6W544</accession>
<keyword evidence="1" id="KW-1133">Transmembrane helix</keyword>
<feature type="transmembrane region" description="Helical" evidence="1">
    <location>
        <begin position="7"/>
        <end position="25"/>
    </location>
</feature>
<feature type="transmembrane region" description="Helical" evidence="1">
    <location>
        <begin position="70"/>
        <end position="88"/>
    </location>
</feature>
<feature type="transmembrane region" description="Helical" evidence="1">
    <location>
        <begin position="45"/>
        <end position="63"/>
    </location>
</feature>
<evidence type="ECO:0000313" key="2">
    <source>
        <dbReference type="EMBL" id="OGI77033.1"/>
    </source>
</evidence>
<sequence length="126" mass="14492">MNTRKIVLSSFMFSFVGLGLGIFLLKFYNCGYSIFCYNLITISKALFYGMSALSLVFLLLLFIPQAFLVWKKFAVWFLPIATLLFIFYPDPGSGDYFSPYPEQIFQWVSIIYVFISVVIIAIASRK</sequence>
<feature type="transmembrane region" description="Helical" evidence="1">
    <location>
        <begin position="104"/>
        <end position="123"/>
    </location>
</feature>
<dbReference type="EMBL" id="MFUE01000019">
    <property type="protein sequence ID" value="OGI77033.1"/>
    <property type="molecule type" value="Genomic_DNA"/>
</dbReference>
<comment type="caution">
    <text evidence="2">The sequence shown here is derived from an EMBL/GenBank/DDBJ whole genome shotgun (WGS) entry which is preliminary data.</text>
</comment>
<evidence type="ECO:0000256" key="1">
    <source>
        <dbReference type="SAM" id="Phobius"/>
    </source>
</evidence>
<reference evidence="2 3" key="1">
    <citation type="journal article" date="2016" name="Nat. Commun.">
        <title>Thousands of microbial genomes shed light on interconnected biogeochemical processes in an aquifer system.</title>
        <authorList>
            <person name="Anantharaman K."/>
            <person name="Brown C.T."/>
            <person name="Hug L.A."/>
            <person name="Sharon I."/>
            <person name="Castelle C.J."/>
            <person name="Probst A.J."/>
            <person name="Thomas B.C."/>
            <person name="Singh A."/>
            <person name="Wilkins M.J."/>
            <person name="Karaoz U."/>
            <person name="Brodie E.L."/>
            <person name="Williams K.H."/>
            <person name="Hubbard S.S."/>
            <person name="Banfield J.F."/>
        </authorList>
    </citation>
    <scope>NUCLEOTIDE SEQUENCE [LARGE SCALE GENOMIC DNA]</scope>
</reference>
<proteinExistence type="predicted"/>
<protein>
    <submittedName>
        <fullName evidence="2">Uncharacterized protein</fullName>
    </submittedName>
</protein>
<evidence type="ECO:0000313" key="3">
    <source>
        <dbReference type="Proteomes" id="UP000177777"/>
    </source>
</evidence>
<organism evidence="2 3">
    <name type="scientific">Candidatus Nomurabacteria bacterium RIFCSPHIGHO2_02_FULL_41_18</name>
    <dbReference type="NCBI Taxonomy" id="1801754"/>
    <lineage>
        <taxon>Bacteria</taxon>
        <taxon>Candidatus Nomuraibacteriota</taxon>
    </lineage>
</organism>
<name>A0A1F6W544_9BACT</name>
<keyword evidence="1" id="KW-0472">Membrane</keyword>
<keyword evidence="1" id="KW-0812">Transmembrane</keyword>
<dbReference type="STRING" id="1801754.A3D42_00740"/>
<dbReference type="AlphaFoldDB" id="A0A1F6W544"/>
<dbReference type="Proteomes" id="UP000177777">
    <property type="component" value="Unassembled WGS sequence"/>
</dbReference>